<proteinExistence type="predicted"/>
<sequence length="135" mass="15727">MNRNGRLDWLKKTSNWRTVRRGSASLNRIGSSSVGRVMPRRKLEEQQKAIQTAKEKVRKYKAQERAEWADLIKENQNKFKSPHEFFRYLGGKKIEKPDRVPWCLKPRAMIGSSRSQTGHPKLHVRRLEGQECGVG</sequence>
<reference evidence="2" key="2">
    <citation type="journal article" date="2011" name="Proc. Natl. Acad. Sci. U.S.A.">
        <title>Obligate biotrophy features unraveled by the genomic analysis of rust fungi.</title>
        <authorList>
            <person name="Duplessis S."/>
            <person name="Cuomo C.A."/>
            <person name="Lin Y.-C."/>
            <person name="Aerts A."/>
            <person name="Tisserant E."/>
            <person name="Veneault-Fourrey C."/>
            <person name="Joly D.L."/>
            <person name="Hacquard S."/>
            <person name="Amselem J."/>
            <person name="Cantarel B.L."/>
            <person name="Chiu R."/>
            <person name="Coutinho P.M."/>
            <person name="Feau N."/>
            <person name="Field M."/>
            <person name="Frey P."/>
            <person name="Gelhaye E."/>
            <person name="Goldberg J."/>
            <person name="Grabherr M.G."/>
            <person name="Kodira C.D."/>
            <person name="Kohler A."/>
            <person name="Kuees U."/>
            <person name="Lindquist E.A."/>
            <person name="Lucas S.M."/>
            <person name="Mago R."/>
            <person name="Mauceli E."/>
            <person name="Morin E."/>
            <person name="Murat C."/>
            <person name="Pangilinan J.L."/>
            <person name="Park R."/>
            <person name="Pearson M."/>
            <person name="Quesneville H."/>
            <person name="Rouhier N."/>
            <person name="Sakthikumar S."/>
            <person name="Salamov A.A."/>
            <person name="Schmutz J."/>
            <person name="Selles B."/>
            <person name="Shapiro H."/>
            <person name="Tanguay P."/>
            <person name="Tuskan G.A."/>
            <person name="Henrissat B."/>
            <person name="Van de Peer Y."/>
            <person name="Rouze P."/>
            <person name="Ellis J.G."/>
            <person name="Dodds P.N."/>
            <person name="Schein J.E."/>
            <person name="Zhong S."/>
            <person name="Hamelin R.C."/>
            <person name="Grigoriev I.V."/>
            <person name="Szabo L.J."/>
            <person name="Martin F."/>
        </authorList>
    </citation>
    <scope>NUCLEOTIDE SEQUENCE [LARGE SCALE GENOMIC DNA]</scope>
    <source>
        <strain evidence="2">CRL 75-36-700-3 / race SCCL</strain>
    </source>
</reference>
<dbReference type="VEuPathDB" id="FungiDB:PGTG_15667"/>
<organism evidence="1 2">
    <name type="scientific">Puccinia graminis f. sp. tritici (strain CRL 75-36-700-3 / race SCCL)</name>
    <name type="common">Black stem rust fungus</name>
    <dbReference type="NCBI Taxonomy" id="418459"/>
    <lineage>
        <taxon>Eukaryota</taxon>
        <taxon>Fungi</taxon>
        <taxon>Dikarya</taxon>
        <taxon>Basidiomycota</taxon>
        <taxon>Pucciniomycotina</taxon>
        <taxon>Pucciniomycetes</taxon>
        <taxon>Pucciniales</taxon>
        <taxon>Pucciniaceae</taxon>
        <taxon>Puccinia</taxon>
    </lineage>
</organism>
<dbReference type="EMBL" id="DS178323">
    <property type="protein sequence ID" value="EFP89518.1"/>
    <property type="molecule type" value="Genomic_DNA"/>
</dbReference>
<protein>
    <submittedName>
        <fullName evidence="1">Uncharacterized protein</fullName>
    </submittedName>
</protein>
<dbReference type="Proteomes" id="UP000008783">
    <property type="component" value="Unassembled WGS sequence"/>
</dbReference>
<name>E3KYZ3_PUCGT</name>
<accession>E3KYZ3</accession>
<dbReference type="RefSeq" id="XP_003333937.1">
    <property type="nucleotide sequence ID" value="XM_003333889.2"/>
</dbReference>
<dbReference type="KEGG" id="pgr:PGTG_15667"/>
<dbReference type="HOGENOM" id="CLU_1886778_0_0_1"/>
<dbReference type="GeneID" id="10547486"/>
<dbReference type="InParanoid" id="E3KYZ3"/>
<evidence type="ECO:0000313" key="2">
    <source>
        <dbReference type="Proteomes" id="UP000008783"/>
    </source>
</evidence>
<keyword evidence="2" id="KW-1185">Reference proteome</keyword>
<dbReference type="AlphaFoldDB" id="E3KYZ3"/>
<evidence type="ECO:0000313" key="1">
    <source>
        <dbReference type="EMBL" id="EFP89518.1"/>
    </source>
</evidence>
<reference key="1">
    <citation type="submission" date="2007-01" db="EMBL/GenBank/DDBJ databases">
        <title>The Genome Sequence of Puccinia graminis f. sp. tritici Strain CRL 75-36-700-3.</title>
        <authorList>
            <consortium name="The Broad Institute Genome Sequencing Platform"/>
            <person name="Birren B."/>
            <person name="Lander E."/>
            <person name="Galagan J."/>
            <person name="Nusbaum C."/>
            <person name="Devon K."/>
            <person name="Cuomo C."/>
            <person name="Jaffe D."/>
            <person name="Butler J."/>
            <person name="Alvarez P."/>
            <person name="Gnerre S."/>
            <person name="Grabherr M."/>
            <person name="Mauceli E."/>
            <person name="Brockman W."/>
            <person name="Young S."/>
            <person name="LaButti K."/>
            <person name="Sykes S."/>
            <person name="DeCaprio D."/>
            <person name="Crawford M."/>
            <person name="Koehrsen M."/>
            <person name="Engels R."/>
            <person name="Montgomery P."/>
            <person name="Pearson M."/>
            <person name="Howarth C."/>
            <person name="Larson L."/>
            <person name="White J."/>
            <person name="Zeng Q."/>
            <person name="Kodira C."/>
            <person name="Yandava C."/>
            <person name="Alvarado L."/>
            <person name="O'Leary S."/>
            <person name="Szabo L."/>
            <person name="Dean R."/>
            <person name="Schein J."/>
        </authorList>
    </citation>
    <scope>NUCLEOTIDE SEQUENCE</scope>
    <source>
        <strain>CRL 75-36-700-3</strain>
    </source>
</reference>
<gene>
    <name evidence="1" type="ORF">PGTG_15667</name>
</gene>
<dbReference type="OrthoDB" id="10289885at2759"/>